<evidence type="ECO:0000313" key="1">
    <source>
        <dbReference type="EMBL" id="SNT75726.1"/>
    </source>
</evidence>
<accession>A0A239Q0H9</accession>
<organism evidence="1 2">
    <name type="scientific">Amphiplicatus metriothermophilus</name>
    <dbReference type="NCBI Taxonomy" id="1519374"/>
    <lineage>
        <taxon>Bacteria</taxon>
        <taxon>Pseudomonadati</taxon>
        <taxon>Pseudomonadota</taxon>
        <taxon>Alphaproteobacteria</taxon>
        <taxon>Parvularculales</taxon>
        <taxon>Parvularculaceae</taxon>
        <taxon>Amphiplicatus</taxon>
    </lineage>
</organism>
<dbReference type="EMBL" id="FZQA01000009">
    <property type="protein sequence ID" value="SNT75726.1"/>
    <property type="molecule type" value="Genomic_DNA"/>
</dbReference>
<keyword evidence="2" id="KW-1185">Reference proteome</keyword>
<dbReference type="AlphaFoldDB" id="A0A239Q0H9"/>
<sequence>MDFAAVKGLLVLIVIRLSMEFEPVNRRSVKDRDVGELNRDKYNHPKQ</sequence>
<reference evidence="1 2" key="1">
    <citation type="submission" date="2017-07" db="EMBL/GenBank/DDBJ databases">
        <authorList>
            <person name="Sun Z.S."/>
            <person name="Albrecht U."/>
            <person name="Echele G."/>
            <person name="Lee C.C."/>
        </authorList>
    </citation>
    <scope>NUCLEOTIDE SEQUENCE [LARGE SCALE GENOMIC DNA]</scope>
    <source>
        <strain evidence="1 2">CGMCC 1.12710</strain>
    </source>
</reference>
<proteinExistence type="predicted"/>
<evidence type="ECO:0000313" key="2">
    <source>
        <dbReference type="Proteomes" id="UP000198346"/>
    </source>
</evidence>
<name>A0A239Q0H9_9PROT</name>
<protein>
    <submittedName>
        <fullName evidence="1">Uncharacterized protein</fullName>
    </submittedName>
</protein>
<gene>
    <name evidence="1" type="ORF">SAMN06297382_2875</name>
</gene>
<dbReference type="Proteomes" id="UP000198346">
    <property type="component" value="Unassembled WGS sequence"/>
</dbReference>